<dbReference type="AlphaFoldDB" id="A0A9P6DBV7"/>
<keyword evidence="2" id="KW-1185">Reference proteome</keyword>
<evidence type="ECO:0000313" key="2">
    <source>
        <dbReference type="Proteomes" id="UP000807025"/>
    </source>
</evidence>
<name>A0A9P6DBV7_PLEER</name>
<gene>
    <name evidence="1" type="ORF">BDN71DRAFT_1511742</name>
</gene>
<dbReference type="EMBL" id="MU154656">
    <property type="protein sequence ID" value="KAF9489880.1"/>
    <property type="molecule type" value="Genomic_DNA"/>
</dbReference>
<accession>A0A9P6DBV7</accession>
<sequence length="325" mass="37317">MEDAKFADFPREVVWHIFTLAAQSSTSTCKILCLVNSWCYRLLIQYLFTTAILPDSVSIDKFLSVVSPHAKLDGDKTITSLSQGAFQWKPHQPSESVRNLWMLRSHSRIWKMMALCCNAEHIAMEQDSFRLLIGDTPAFRSWLQMPEYQPLIGRRDRPLQMLVVDADTLWNKDILGARKQGHESLPAIDITHICLAAQGSMLYNNRMLNTSHFPRLTHFAIPLYLCGGTFFRARLETQRVALTRLLDNSTLQMLVCILVHSSDKDLAWEWVRDMRRKYTSAYLVEPSGCGLQEEWENEVRGGETVWERATKYTQKVMEAGSPVNT</sequence>
<protein>
    <submittedName>
        <fullName evidence="1">Uncharacterized protein</fullName>
    </submittedName>
</protein>
<reference evidence="1" key="1">
    <citation type="submission" date="2020-11" db="EMBL/GenBank/DDBJ databases">
        <authorList>
            <consortium name="DOE Joint Genome Institute"/>
            <person name="Ahrendt S."/>
            <person name="Riley R."/>
            <person name="Andreopoulos W."/>
            <person name="Labutti K."/>
            <person name="Pangilinan J."/>
            <person name="Ruiz-Duenas F.J."/>
            <person name="Barrasa J.M."/>
            <person name="Sanchez-Garcia M."/>
            <person name="Camarero S."/>
            <person name="Miyauchi S."/>
            <person name="Serrano A."/>
            <person name="Linde D."/>
            <person name="Babiker R."/>
            <person name="Drula E."/>
            <person name="Ayuso-Fernandez I."/>
            <person name="Pacheco R."/>
            <person name="Padilla G."/>
            <person name="Ferreira P."/>
            <person name="Barriuso J."/>
            <person name="Kellner H."/>
            <person name="Castanera R."/>
            <person name="Alfaro M."/>
            <person name="Ramirez L."/>
            <person name="Pisabarro A.G."/>
            <person name="Kuo A."/>
            <person name="Tritt A."/>
            <person name="Lipzen A."/>
            <person name="He G."/>
            <person name="Yan M."/>
            <person name="Ng V."/>
            <person name="Cullen D."/>
            <person name="Martin F."/>
            <person name="Rosso M.-N."/>
            <person name="Henrissat B."/>
            <person name="Hibbett D."/>
            <person name="Martinez A.T."/>
            <person name="Grigoriev I.V."/>
        </authorList>
    </citation>
    <scope>NUCLEOTIDE SEQUENCE</scope>
    <source>
        <strain evidence="1">ATCC 90797</strain>
    </source>
</reference>
<dbReference type="Proteomes" id="UP000807025">
    <property type="component" value="Unassembled WGS sequence"/>
</dbReference>
<dbReference type="OrthoDB" id="2795673at2759"/>
<proteinExistence type="predicted"/>
<comment type="caution">
    <text evidence="1">The sequence shown here is derived from an EMBL/GenBank/DDBJ whole genome shotgun (WGS) entry which is preliminary data.</text>
</comment>
<evidence type="ECO:0000313" key="1">
    <source>
        <dbReference type="EMBL" id="KAF9489880.1"/>
    </source>
</evidence>
<organism evidence="1 2">
    <name type="scientific">Pleurotus eryngii</name>
    <name type="common">Boletus of the steppes</name>
    <dbReference type="NCBI Taxonomy" id="5323"/>
    <lineage>
        <taxon>Eukaryota</taxon>
        <taxon>Fungi</taxon>
        <taxon>Dikarya</taxon>
        <taxon>Basidiomycota</taxon>
        <taxon>Agaricomycotina</taxon>
        <taxon>Agaricomycetes</taxon>
        <taxon>Agaricomycetidae</taxon>
        <taxon>Agaricales</taxon>
        <taxon>Pleurotineae</taxon>
        <taxon>Pleurotaceae</taxon>
        <taxon>Pleurotus</taxon>
    </lineage>
</organism>